<dbReference type="Proteomes" id="UP000199527">
    <property type="component" value="Unassembled WGS sequence"/>
</dbReference>
<dbReference type="InterPro" id="IPR010413">
    <property type="entry name" value="HutX-like"/>
</dbReference>
<dbReference type="OrthoDB" id="8781266at2"/>
<dbReference type="RefSeq" id="WP_090363074.1">
    <property type="nucleotide sequence ID" value="NZ_FNEM01000003.1"/>
</dbReference>
<dbReference type="PIRSF" id="PIRSF030840">
    <property type="entry name" value="DUF1008"/>
    <property type="match status" value="1"/>
</dbReference>
<dbReference type="CDD" id="cd16829">
    <property type="entry name" value="ChuX_HutX-like"/>
    <property type="match status" value="1"/>
</dbReference>
<proteinExistence type="predicted"/>
<dbReference type="SUPFAM" id="SSF144064">
    <property type="entry name" value="Heme iron utilization protein-like"/>
    <property type="match status" value="1"/>
</dbReference>
<dbReference type="InterPro" id="IPR053733">
    <property type="entry name" value="Heme_Transport_Util_sf"/>
</dbReference>
<protein>
    <submittedName>
        <fullName evidence="1">Heme utilization protein HuvX</fullName>
    </submittedName>
</protein>
<name>A0A1G8NLV8_9GAMM</name>
<dbReference type="NCBIfam" id="TIGR04108">
    <property type="entry name" value="HutX"/>
    <property type="match status" value="1"/>
</dbReference>
<sequence length="169" mass="18137">MSELAQAVADIIHDNPGTMPGQIADLLGVSEFEVVASLPDGMGTVWPREQLDSLMADLPEWGPMTTIVSVAGSIFEFKGGFPKGKPGHGYYNLVTKGEGLHGHLKLDAVAQVALVSKPFMGSDSHSIQMFDADGAIIFKIYLGRDKKRVLLADQVQRFAALKQQVVTAA</sequence>
<organism evidence="1 2">
    <name type="scientific">Ferrimonas sediminum</name>
    <dbReference type="NCBI Taxonomy" id="718193"/>
    <lineage>
        <taxon>Bacteria</taxon>
        <taxon>Pseudomonadati</taxon>
        <taxon>Pseudomonadota</taxon>
        <taxon>Gammaproteobacteria</taxon>
        <taxon>Alteromonadales</taxon>
        <taxon>Ferrimonadaceae</taxon>
        <taxon>Ferrimonas</taxon>
    </lineage>
</organism>
<evidence type="ECO:0000313" key="1">
    <source>
        <dbReference type="EMBL" id="SDI81249.1"/>
    </source>
</evidence>
<dbReference type="Gene3D" id="3.40.1570.10">
    <property type="entry name" value="HemS/ChuS/ChuX like domains"/>
    <property type="match status" value="1"/>
</dbReference>
<dbReference type="Pfam" id="PF06228">
    <property type="entry name" value="ChuX_HutX"/>
    <property type="match status" value="1"/>
</dbReference>
<accession>A0A1G8NLV8</accession>
<dbReference type="AlphaFoldDB" id="A0A1G8NLV8"/>
<dbReference type="EMBL" id="FNEM01000003">
    <property type="protein sequence ID" value="SDI81249.1"/>
    <property type="molecule type" value="Genomic_DNA"/>
</dbReference>
<gene>
    <name evidence="1" type="ORF">SAMN04488540_103167</name>
</gene>
<reference evidence="2" key="1">
    <citation type="submission" date="2016-10" db="EMBL/GenBank/DDBJ databases">
        <authorList>
            <person name="Varghese N."/>
            <person name="Submissions S."/>
        </authorList>
    </citation>
    <scope>NUCLEOTIDE SEQUENCE [LARGE SCALE GENOMIC DNA]</scope>
    <source>
        <strain evidence="2">DSM 23317</strain>
    </source>
</reference>
<evidence type="ECO:0000313" key="2">
    <source>
        <dbReference type="Proteomes" id="UP000199527"/>
    </source>
</evidence>
<keyword evidence="2" id="KW-1185">Reference proteome</keyword>